<accession>A0A4Z2J6Y7</accession>
<sequence>MRSCEAPADTFSRESASAMKPGNKKKTFLVSLDEEGNICPGPPRSSITQVLQDDLPFLSDFSTGVSHGLDVDTQSAIALNKKRAQPRLHVQEGVRDALAGGSAGTGSSLQPHTENNETSETLAGSIMKKTHIYRASASEDSHNTIM</sequence>
<dbReference type="AlphaFoldDB" id="A0A4Z2J6Y7"/>
<protein>
    <submittedName>
        <fullName evidence="2">Uncharacterized protein</fullName>
    </submittedName>
</protein>
<dbReference type="Proteomes" id="UP000314294">
    <property type="component" value="Unassembled WGS sequence"/>
</dbReference>
<feature type="region of interest" description="Disordered" evidence="1">
    <location>
        <begin position="1"/>
        <end position="22"/>
    </location>
</feature>
<evidence type="ECO:0000313" key="3">
    <source>
        <dbReference type="Proteomes" id="UP000314294"/>
    </source>
</evidence>
<keyword evidence="3" id="KW-1185">Reference proteome</keyword>
<reference evidence="2 3" key="1">
    <citation type="submission" date="2019-03" db="EMBL/GenBank/DDBJ databases">
        <title>First draft genome of Liparis tanakae, snailfish: a comprehensive survey of snailfish specific genes.</title>
        <authorList>
            <person name="Kim W."/>
            <person name="Song I."/>
            <person name="Jeong J.-H."/>
            <person name="Kim D."/>
            <person name="Kim S."/>
            <person name="Ryu S."/>
            <person name="Song J.Y."/>
            <person name="Lee S.K."/>
        </authorList>
    </citation>
    <scope>NUCLEOTIDE SEQUENCE [LARGE SCALE GENOMIC DNA]</scope>
    <source>
        <tissue evidence="2">Muscle</tissue>
    </source>
</reference>
<feature type="compositionally biased region" description="Low complexity" evidence="1">
    <location>
        <begin position="97"/>
        <end position="109"/>
    </location>
</feature>
<gene>
    <name evidence="2" type="ORF">EYF80_003800</name>
</gene>
<name>A0A4Z2J6Y7_9TELE</name>
<evidence type="ECO:0000256" key="1">
    <source>
        <dbReference type="SAM" id="MobiDB-lite"/>
    </source>
</evidence>
<organism evidence="2 3">
    <name type="scientific">Liparis tanakae</name>
    <name type="common">Tanaka's snailfish</name>
    <dbReference type="NCBI Taxonomy" id="230148"/>
    <lineage>
        <taxon>Eukaryota</taxon>
        <taxon>Metazoa</taxon>
        <taxon>Chordata</taxon>
        <taxon>Craniata</taxon>
        <taxon>Vertebrata</taxon>
        <taxon>Euteleostomi</taxon>
        <taxon>Actinopterygii</taxon>
        <taxon>Neopterygii</taxon>
        <taxon>Teleostei</taxon>
        <taxon>Neoteleostei</taxon>
        <taxon>Acanthomorphata</taxon>
        <taxon>Eupercaria</taxon>
        <taxon>Perciformes</taxon>
        <taxon>Cottioidei</taxon>
        <taxon>Cottales</taxon>
        <taxon>Liparidae</taxon>
        <taxon>Liparis</taxon>
    </lineage>
</organism>
<proteinExistence type="predicted"/>
<evidence type="ECO:0000313" key="2">
    <source>
        <dbReference type="EMBL" id="TNN85956.1"/>
    </source>
</evidence>
<dbReference type="EMBL" id="SRLO01000018">
    <property type="protein sequence ID" value="TNN85956.1"/>
    <property type="molecule type" value="Genomic_DNA"/>
</dbReference>
<comment type="caution">
    <text evidence="2">The sequence shown here is derived from an EMBL/GenBank/DDBJ whole genome shotgun (WGS) entry which is preliminary data.</text>
</comment>
<feature type="region of interest" description="Disordered" evidence="1">
    <location>
        <begin position="94"/>
        <end position="118"/>
    </location>
</feature>